<keyword evidence="1" id="KW-0812">Transmembrane</keyword>
<gene>
    <name evidence="2" type="ORF">RED65_16411</name>
</gene>
<evidence type="ECO:0008006" key="4">
    <source>
        <dbReference type="Google" id="ProtNLM"/>
    </source>
</evidence>
<keyword evidence="1" id="KW-0472">Membrane</keyword>
<keyword evidence="1" id="KW-1133">Transmembrane helix</keyword>
<keyword evidence="3" id="KW-1185">Reference proteome</keyword>
<evidence type="ECO:0000313" key="2">
    <source>
        <dbReference type="EMBL" id="EAT12438.1"/>
    </source>
</evidence>
<name>Q1N2G9_9GAMM</name>
<proteinExistence type="predicted"/>
<feature type="transmembrane region" description="Helical" evidence="1">
    <location>
        <begin position="12"/>
        <end position="30"/>
    </location>
</feature>
<organism evidence="2 3">
    <name type="scientific">Bermanella marisrubri</name>
    <dbReference type="NCBI Taxonomy" id="207949"/>
    <lineage>
        <taxon>Bacteria</taxon>
        <taxon>Pseudomonadati</taxon>
        <taxon>Pseudomonadota</taxon>
        <taxon>Gammaproteobacteria</taxon>
        <taxon>Oceanospirillales</taxon>
        <taxon>Oceanospirillaceae</taxon>
        <taxon>Bermanella</taxon>
    </lineage>
</organism>
<dbReference type="Proteomes" id="UP000004263">
    <property type="component" value="Unassembled WGS sequence"/>
</dbReference>
<protein>
    <recommendedName>
        <fullName evidence="4">MSHA biogenesis protein MshP</fullName>
    </recommendedName>
</protein>
<dbReference type="RefSeq" id="WP_007018247.1">
    <property type="nucleotide sequence ID" value="NZ_CH724116.1"/>
</dbReference>
<dbReference type="AlphaFoldDB" id="Q1N2G9"/>
<evidence type="ECO:0000313" key="3">
    <source>
        <dbReference type="Proteomes" id="UP000004263"/>
    </source>
</evidence>
<dbReference type="HOGENOM" id="CLU_123901_2_1_6"/>
<evidence type="ECO:0000256" key="1">
    <source>
        <dbReference type="SAM" id="Phobius"/>
    </source>
</evidence>
<dbReference type="EMBL" id="AAQH01000007">
    <property type="protein sequence ID" value="EAT12438.1"/>
    <property type="molecule type" value="Genomic_DNA"/>
</dbReference>
<sequence length="135" mass="14427">MFPKQSGFGLPTALFVILVIILIVAAINTLNQINADTYGRQWLSLRAFYAAESGANLAATYFLSDLTAPACSNSFINNLNLSGNGLNDCLINVSCEQQSDNGEDFFTLTSTGQCGQGSGQTTRIIQIRVKAEIGP</sequence>
<comment type="caution">
    <text evidence="2">The sequence shown here is derived from an EMBL/GenBank/DDBJ whole genome shotgun (WGS) entry which is preliminary data.</text>
</comment>
<reference evidence="2 3" key="1">
    <citation type="submission" date="2006-03" db="EMBL/GenBank/DDBJ databases">
        <authorList>
            <person name="Pinhassi J."/>
            <person name="Pedros-Alio C."/>
            <person name="Ferriera S."/>
            <person name="Johnson J."/>
            <person name="Kravitz S."/>
            <person name="Halpern A."/>
            <person name="Remington K."/>
            <person name="Beeson K."/>
            <person name="Tran B."/>
            <person name="Rogers Y.-H."/>
            <person name="Friedman R."/>
            <person name="Venter J.C."/>
        </authorList>
    </citation>
    <scope>NUCLEOTIDE SEQUENCE [LARGE SCALE GENOMIC DNA]</scope>
    <source>
        <strain evidence="2 3">RED65</strain>
    </source>
</reference>
<accession>Q1N2G9</accession>
<dbReference type="STRING" id="207949.RED65_16411"/>